<keyword evidence="1" id="KW-0812">Transmembrane</keyword>
<evidence type="ECO:0000313" key="2">
    <source>
        <dbReference type="EMBL" id="ANE51849.1"/>
    </source>
</evidence>
<reference evidence="3" key="1">
    <citation type="submission" date="2015-01" db="EMBL/GenBank/DDBJ databases">
        <title>Flavisolibacter sp./LCS9/ whole genome sequencing.</title>
        <authorList>
            <person name="Kim M.K."/>
            <person name="Srinivasan S."/>
            <person name="Lee J.-J."/>
        </authorList>
    </citation>
    <scope>NUCLEOTIDE SEQUENCE [LARGE SCALE GENOMIC DNA]</scope>
    <source>
        <strain evidence="3">LCS9</strain>
    </source>
</reference>
<dbReference type="KEGG" id="fla:SY85_16470"/>
<gene>
    <name evidence="2" type="ORF">SY85_16470</name>
</gene>
<evidence type="ECO:0000313" key="3">
    <source>
        <dbReference type="Proteomes" id="UP000077177"/>
    </source>
</evidence>
<protein>
    <recommendedName>
        <fullName evidence="4">YcxB-like protein domain-containing protein</fullName>
    </recommendedName>
</protein>
<dbReference type="AlphaFoldDB" id="A0A172TXN3"/>
<dbReference type="EMBL" id="CP011390">
    <property type="protein sequence ID" value="ANE51849.1"/>
    <property type="molecule type" value="Genomic_DNA"/>
</dbReference>
<accession>A0A172TXN3</accession>
<keyword evidence="1" id="KW-0472">Membrane</keyword>
<evidence type="ECO:0008006" key="4">
    <source>
        <dbReference type="Google" id="ProtNLM"/>
    </source>
</evidence>
<sequence>MLTTPLNSSLESEFQKGLYALKLKRFYQQRKVKNHTRALVSISILFLVAAAFNGFPILYLGIVTFLWVVFGLSNLIDAFFLSRAERRLGDDVEFSFNPSFRTSVAFDSNEVSTIVRMLPERKTTLTWKQFTGYIDSGEVLLLATTNPKLHWSFTRQEMGDEAYDTLRTLAKVKLPALKTYYDQRNEWWRFLMSGTL</sequence>
<reference evidence="2 3" key="2">
    <citation type="journal article" date="2016" name="Int. J. Syst. Evol. Microbiol.">
        <title>Flavisolibacter tropicus sp. nov., isolated from tropical soil.</title>
        <authorList>
            <person name="Lee J.J."/>
            <person name="Kang M.S."/>
            <person name="Kim G.S."/>
            <person name="Lee C.S."/>
            <person name="Lim S."/>
            <person name="Lee J."/>
            <person name="Roh S.H."/>
            <person name="Kang H."/>
            <person name="Ha J.M."/>
            <person name="Bae S."/>
            <person name="Jung H.Y."/>
            <person name="Kim M.K."/>
        </authorList>
    </citation>
    <scope>NUCLEOTIDE SEQUENCE [LARGE SCALE GENOMIC DNA]</scope>
    <source>
        <strain evidence="2 3">LCS9</strain>
    </source>
</reference>
<feature type="transmembrane region" description="Helical" evidence="1">
    <location>
        <begin position="58"/>
        <end position="81"/>
    </location>
</feature>
<evidence type="ECO:0000256" key="1">
    <source>
        <dbReference type="SAM" id="Phobius"/>
    </source>
</evidence>
<proteinExistence type="predicted"/>
<dbReference type="OrthoDB" id="851295at2"/>
<keyword evidence="3" id="KW-1185">Reference proteome</keyword>
<keyword evidence="1" id="KW-1133">Transmembrane helix</keyword>
<organism evidence="2 3">
    <name type="scientific">Flavisolibacter tropicus</name>
    <dbReference type="NCBI Taxonomy" id="1492898"/>
    <lineage>
        <taxon>Bacteria</taxon>
        <taxon>Pseudomonadati</taxon>
        <taxon>Bacteroidota</taxon>
        <taxon>Chitinophagia</taxon>
        <taxon>Chitinophagales</taxon>
        <taxon>Chitinophagaceae</taxon>
        <taxon>Flavisolibacter</taxon>
    </lineage>
</organism>
<dbReference type="Proteomes" id="UP000077177">
    <property type="component" value="Chromosome"/>
</dbReference>
<dbReference type="RefSeq" id="WP_066405983.1">
    <property type="nucleotide sequence ID" value="NZ_CP011390.1"/>
</dbReference>
<name>A0A172TXN3_9BACT</name>